<evidence type="ECO:0000259" key="13">
    <source>
        <dbReference type="PROSITE" id="PS50157"/>
    </source>
</evidence>
<evidence type="ECO:0000256" key="1">
    <source>
        <dbReference type="ARBA" id="ARBA00004123"/>
    </source>
</evidence>
<feature type="region of interest" description="Disordered" evidence="12">
    <location>
        <begin position="462"/>
        <end position="515"/>
    </location>
</feature>
<dbReference type="AlphaFoldDB" id="A0A6I8SYA5"/>
<feature type="domain" description="C2H2-type" evidence="13">
    <location>
        <begin position="744"/>
        <end position="771"/>
    </location>
</feature>
<keyword evidence="4" id="KW-0677">Repeat</keyword>
<keyword evidence="8" id="KW-0238">DNA-binding</keyword>
<feature type="compositionally biased region" description="Basic residues" evidence="12">
    <location>
        <begin position="109"/>
        <end position="122"/>
    </location>
</feature>
<dbReference type="Gene3D" id="6.10.140.140">
    <property type="match status" value="1"/>
</dbReference>
<evidence type="ECO:0000256" key="7">
    <source>
        <dbReference type="ARBA" id="ARBA00023015"/>
    </source>
</evidence>
<dbReference type="Pfam" id="PF00096">
    <property type="entry name" value="zf-C2H2"/>
    <property type="match status" value="6"/>
</dbReference>
<comment type="subcellular location">
    <subcellularLocation>
        <location evidence="1">Nucleus</location>
    </subcellularLocation>
</comment>
<dbReference type="InterPro" id="IPR036236">
    <property type="entry name" value="Znf_C2H2_sf"/>
</dbReference>
<dbReference type="PANTHER" id="PTHR24381">
    <property type="entry name" value="ZINC FINGER PROTEIN"/>
    <property type="match status" value="1"/>
</dbReference>
<evidence type="ECO:0000256" key="11">
    <source>
        <dbReference type="PROSITE-ProRule" id="PRU00042"/>
    </source>
</evidence>
<protein>
    <submittedName>
        <fullName evidence="15">Uncharacterized protein</fullName>
    </submittedName>
</protein>
<accession>A0A6I8SYA5</accession>
<dbReference type="GeneTree" id="ENSGT01150000286944"/>
<keyword evidence="3" id="KW-0479">Metal-binding</keyword>
<dbReference type="FunFam" id="3.30.160.60:FF:002004">
    <property type="entry name" value="Zinc finger protein 473"/>
    <property type="match status" value="1"/>
</dbReference>
<dbReference type="GO" id="GO:0006355">
    <property type="term" value="P:regulation of DNA-templated transcription"/>
    <property type="evidence" value="ECO:0007669"/>
    <property type="project" value="InterPro"/>
</dbReference>
<reference evidence="15" key="1">
    <citation type="journal article" date="2010" name="Science">
        <title>The genome of the Western clawed frog Xenopus tropicalis.</title>
        <authorList>
            <person name="Hellsten U."/>
            <person name="Harland R.M."/>
            <person name="Gilchrist M.J."/>
            <person name="Hendrix D."/>
            <person name="Jurka J."/>
            <person name="Kapitonov V."/>
            <person name="Ovcharenko I."/>
            <person name="Putnam N.H."/>
            <person name="Shu S."/>
            <person name="Taher L."/>
            <person name="Blitz I.L."/>
            <person name="Blumberg B."/>
            <person name="Dichmann D.S."/>
            <person name="Dubchak I."/>
            <person name="Amaya E."/>
            <person name="Detter J.C."/>
            <person name="Fletcher R."/>
            <person name="Gerhard D.S."/>
            <person name="Goodstein D."/>
            <person name="Graves T."/>
            <person name="Grigoriev I.V."/>
            <person name="Grimwood J."/>
            <person name="Kawashima T."/>
            <person name="Lindquist E."/>
            <person name="Lucas S.M."/>
            <person name="Mead P.E."/>
            <person name="Mitros T."/>
            <person name="Ogino H."/>
            <person name="Ohta Y."/>
            <person name="Poliakov A.V."/>
            <person name="Pollet N."/>
            <person name="Robert J."/>
            <person name="Salamov A."/>
            <person name="Sater A.K."/>
            <person name="Schmutz J."/>
            <person name="Terry A."/>
            <person name="Vize P.D."/>
            <person name="Warren W.C."/>
            <person name="Wells D."/>
            <person name="Wills A."/>
            <person name="Wilson R.K."/>
            <person name="Zimmerman L.B."/>
            <person name="Zorn A.M."/>
            <person name="Grainger R."/>
            <person name="Grammer T."/>
            <person name="Khokha M.K."/>
            <person name="Richardson P.M."/>
            <person name="Rokhsar D.S."/>
        </authorList>
    </citation>
    <scope>NUCLEOTIDE SEQUENCE [LARGE SCALE GENOMIC DNA]</scope>
    <source>
        <strain evidence="15">Nigerian</strain>
    </source>
</reference>
<keyword evidence="6" id="KW-0862">Zinc</keyword>
<evidence type="ECO:0000259" key="14">
    <source>
        <dbReference type="PROSITE" id="PS50805"/>
    </source>
</evidence>
<dbReference type="FunFam" id="3.30.160.60:FF:002090">
    <property type="entry name" value="Zinc finger protein 473"/>
    <property type="match status" value="1"/>
</dbReference>
<dbReference type="PROSITE" id="PS00028">
    <property type="entry name" value="ZINC_FINGER_C2H2_1"/>
    <property type="match status" value="7"/>
</dbReference>
<evidence type="ECO:0000256" key="9">
    <source>
        <dbReference type="ARBA" id="ARBA00023163"/>
    </source>
</evidence>
<dbReference type="PROSITE" id="PS50157">
    <property type="entry name" value="ZINC_FINGER_C2H2_2"/>
    <property type="match status" value="6"/>
</dbReference>
<name>A0A6I8SYA5_XENTR</name>
<dbReference type="FunFam" id="3.30.160.60:FF:000933">
    <property type="entry name" value="zinc finger protein 771"/>
    <property type="match status" value="1"/>
</dbReference>
<dbReference type="Gene3D" id="3.30.160.60">
    <property type="entry name" value="Classic Zinc Finger"/>
    <property type="match status" value="6"/>
</dbReference>
<sequence length="827" mass="91845">MSQVGKVTFQEVALYFSRGEWERLSEEQKELYREVMLDNYQLVLSLCRPEIISRIVLGQEPCIGSRSSSAEGGPANDRLLPTGPASELSQEKRQRRYPRVNPLRWLQRGGKRRKKWRHRRSRGTSAESNNGSTLPPRNPSPSGTYSEQSREVQRPVEAIKQCISAAQPSAPGPGMTSGLYTGLCMRKEVQAGQEKAETSTPGTHGSGGLSAGAETDVTLFSEGQGLCSGSVPLAQIREEGSVTADGAECSMGPKDKGVGRWRHEGNSTQETSFPNVTLRESEEERDNVDRPLMVEPTDKADGEDGLTPRTYKHRPWCHKHREHKVDKTVKNRLSSCREKRVTFNEVVTMVIFEACGGNVSVRPSGRRSRSPPIRTLEQWTPITQSQPRASVGAAQTQRSSQSWGDHPAAAVGGDEHQEAETRSQETKRENIEREERECLAPDSRECNSNCCGLTLSNGTQTAQHHYAHHDVPPGSAGANENSHDGNDTCVSEQRQPSEASGPGQKTETQRHFGVSSEVQSGHMISQTVCPMRNNEVSQNPGSARNIAEHVEPWAPPGKCPVSSSNDFRLDLSSSSGKISPVEGQQMEARSTDQCFLDSTSKQNGAVPNPDQCIKAGEEYGVGYKHAAQLSEHVTHQKEFQEATCASPVKKTRCSSEREPYMCKVCGKVFTRHSTLMHHHSIHTGEKPFVCQQCGKCFRDANNLKVHTRSHTKEKPYTCLECGKRFGQTSSLAVHQRTHTDERPFHCTDCGKSFTDRSTLLQHQRIHTGEKPFSCSFCGKRFTQQAHIGRHEKIHTGERPFGCTVCGKRFIDRSKLIKHERIHTRVKV</sequence>
<dbReference type="InterPro" id="IPR001909">
    <property type="entry name" value="KRAB"/>
</dbReference>
<evidence type="ECO:0000256" key="5">
    <source>
        <dbReference type="ARBA" id="ARBA00022771"/>
    </source>
</evidence>
<feature type="region of interest" description="Disordered" evidence="12">
    <location>
        <begin position="358"/>
        <end position="445"/>
    </location>
</feature>
<feature type="domain" description="C2H2-type" evidence="13">
    <location>
        <begin position="660"/>
        <end position="687"/>
    </location>
</feature>
<dbReference type="Ensembl" id="ENSXETT00000082152">
    <property type="protein sequence ID" value="ENSXETP00000098557"/>
    <property type="gene ID" value="ENSXETG00000035479"/>
</dbReference>
<dbReference type="Pfam" id="PF01352">
    <property type="entry name" value="KRAB"/>
    <property type="match status" value="1"/>
</dbReference>
<dbReference type="CDD" id="cd07765">
    <property type="entry name" value="KRAB_A-box"/>
    <property type="match status" value="1"/>
</dbReference>
<feature type="compositionally biased region" description="Polar residues" evidence="12">
    <location>
        <begin position="377"/>
        <end position="403"/>
    </location>
</feature>
<evidence type="ECO:0000256" key="10">
    <source>
        <dbReference type="ARBA" id="ARBA00023242"/>
    </source>
</evidence>
<dbReference type="FunFam" id="3.30.160.60:FF:002343">
    <property type="entry name" value="Zinc finger protein 33A"/>
    <property type="match status" value="1"/>
</dbReference>
<evidence type="ECO:0000256" key="12">
    <source>
        <dbReference type="SAM" id="MobiDB-lite"/>
    </source>
</evidence>
<feature type="region of interest" description="Disordered" evidence="12">
    <location>
        <begin position="245"/>
        <end position="287"/>
    </location>
</feature>
<comment type="similarity">
    <text evidence="2">Belongs to the krueppel C2H2-type zinc-finger protein family.</text>
</comment>
<evidence type="ECO:0000256" key="3">
    <source>
        <dbReference type="ARBA" id="ARBA00022723"/>
    </source>
</evidence>
<feature type="compositionally biased region" description="Polar residues" evidence="12">
    <location>
        <begin position="124"/>
        <end position="147"/>
    </location>
</feature>
<dbReference type="InterPro" id="IPR013087">
    <property type="entry name" value="Znf_C2H2_type"/>
</dbReference>
<feature type="domain" description="C2H2-type" evidence="13">
    <location>
        <begin position="800"/>
        <end position="827"/>
    </location>
</feature>
<feature type="domain" description="KRAB" evidence="14">
    <location>
        <begin position="7"/>
        <end position="74"/>
    </location>
</feature>
<feature type="compositionally biased region" description="Basic and acidic residues" evidence="12">
    <location>
        <begin position="413"/>
        <end position="445"/>
    </location>
</feature>
<feature type="domain" description="C2H2-type" evidence="13">
    <location>
        <begin position="716"/>
        <end position="743"/>
    </location>
</feature>
<dbReference type="Bgee" id="ENSXETG00000035479">
    <property type="expression patterns" value="Expressed in gastrula and 12 other cell types or tissues"/>
</dbReference>
<proteinExistence type="inferred from homology"/>
<keyword evidence="10" id="KW-0539">Nucleus</keyword>
<evidence type="ECO:0000256" key="6">
    <source>
        <dbReference type="ARBA" id="ARBA00022833"/>
    </source>
</evidence>
<feature type="region of interest" description="Disordered" evidence="12">
    <location>
        <begin position="64"/>
        <end position="153"/>
    </location>
</feature>
<dbReference type="GO" id="GO:0005634">
    <property type="term" value="C:nucleus"/>
    <property type="evidence" value="ECO:0007669"/>
    <property type="project" value="UniProtKB-SubCell"/>
</dbReference>
<organism evidence="15">
    <name type="scientific">Xenopus tropicalis</name>
    <name type="common">Western clawed frog</name>
    <name type="synonym">Silurana tropicalis</name>
    <dbReference type="NCBI Taxonomy" id="8364"/>
    <lineage>
        <taxon>Eukaryota</taxon>
        <taxon>Metazoa</taxon>
        <taxon>Chordata</taxon>
        <taxon>Craniata</taxon>
        <taxon>Vertebrata</taxon>
        <taxon>Euteleostomi</taxon>
        <taxon>Amphibia</taxon>
        <taxon>Batrachia</taxon>
        <taxon>Anura</taxon>
        <taxon>Pipoidea</taxon>
        <taxon>Pipidae</taxon>
        <taxon>Xenopodinae</taxon>
        <taxon>Xenopus</taxon>
        <taxon>Silurana</taxon>
    </lineage>
</organism>
<dbReference type="PROSITE" id="PS50805">
    <property type="entry name" value="KRAB"/>
    <property type="match status" value="1"/>
</dbReference>
<keyword evidence="7" id="KW-0805">Transcription regulation</keyword>
<dbReference type="SUPFAM" id="SSF109640">
    <property type="entry name" value="KRAB domain (Kruppel-associated box)"/>
    <property type="match status" value="1"/>
</dbReference>
<feature type="domain" description="C2H2-type" evidence="13">
    <location>
        <begin position="772"/>
        <end position="799"/>
    </location>
</feature>
<feature type="compositionally biased region" description="Polar residues" evidence="12">
    <location>
        <begin position="488"/>
        <end position="506"/>
    </location>
</feature>
<feature type="domain" description="C2H2-type" evidence="13">
    <location>
        <begin position="688"/>
        <end position="715"/>
    </location>
</feature>
<dbReference type="InParanoid" id="A0A6I8SYA5"/>
<evidence type="ECO:0000313" key="15">
    <source>
        <dbReference type="Ensembl" id="ENSXETP00000098557"/>
    </source>
</evidence>
<dbReference type="InterPro" id="IPR036051">
    <property type="entry name" value="KRAB_dom_sf"/>
</dbReference>
<keyword evidence="9" id="KW-0804">Transcription</keyword>
<dbReference type="FunFam" id="3.30.160.60:FF:001498">
    <property type="entry name" value="Zinc finger protein 404"/>
    <property type="match status" value="1"/>
</dbReference>
<dbReference type="SMART" id="SM00349">
    <property type="entry name" value="KRAB"/>
    <property type="match status" value="1"/>
</dbReference>
<feature type="compositionally biased region" description="Basic and acidic residues" evidence="12">
    <location>
        <begin position="253"/>
        <end position="265"/>
    </location>
</feature>
<evidence type="ECO:0000256" key="8">
    <source>
        <dbReference type="ARBA" id="ARBA00023125"/>
    </source>
</evidence>
<feature type="compositionally biased region" description="Polar residues" evidence="12">
    <location>
        <begin position="266"/>
        <end position="275"/>
    </location>
</feature>
<evidence type="ECO:0000256" key="2">
    <source>
        <dbReference type="ARBA" id="ARBA00006991"/>
    </source>
</evidence>
<dbReference type="GO" id="GO:0003677">
    <property type="term" value="F:DNA binding"/>
    <property type="evidence" value="ECO:0007669"/>
    <property type="project" value="UniProtKB-KW"/>
</dbReference>
<dbReference type="GO" id="GO:0008270">
    <property type="term" value="F:zinc ion binding"/>
    <property type="evidence" value="ECO:0007669"/>
    <property type="project" value="UniProtKB-KW"/>
</dbReference>
<keyword evidence="5 11" id="KW-0863">Zinc-finger</keyword>
<dbReference type="SMART" id="SM00355">
    <property type="entry name" value="ZnF_C2H2"/>
    <property type="match status" value="6"/>
</dbReference>
<reference evidence="15" key="2">
    <citation type="submission" date="2020-05" db="UniProtKB">
        <authorList>
            <consortium name="Ensembl"/>
        </authorList>
    </citation>
    <scope>IDENTIFICATION</scope>
</reference>
<evidence type="ECO:0000256" key="4">
    <source>
        <dbReference type="ARBA" id="ARBA00022737"/>
    </source>
</evidence>
<dbReference type="FunFam" id="3.30.160.60:FF:001290">
    <property type="entry name" value="Zinc finger 45-like"/>
    <property type="match status" value="1"/>
</dbReference>
<dbReference type="SUPFAM" id="SSF57667">
    <property type="entry name" value="beta-beta-alpha zinc fingers"/>
    <property type="match status" value="3"/>
</dbReference>
<dbReference type="PANTHER" id="PTHR24381:SF390">
    <property type="entry name" value="ZINC FINGER PROTEIN 37 HOMOLOG"/>
    <property type="match status" value="1"/>
</dbReference>